<protein>
    <submittedName>
        <fullName evidence="1">Uncharacterized protein</fullName>
    </submittedName>
</protein>
<evidence type="ECO:0000313" key="1">
    <source>
        <dbReference type="EMBL" id="WMV09536.1"/>
    </source>
</evidence>
<accession>A0AAF0PVS3</accession>
<name>A0AAF0PVS3_SOLVR</name>
<feature type="non-terminal residue" evidence="1">
    <location>
        <position position="1"/>
    </location>
</feature>
<dbReference type="AlphaFoldDB" id="A0AAF0PVS3"/>
<evidence type="ECO:0000313" key="2">
    <source>
        <dbReference type="Proteomes" id="UP001234989"/>
    </source>
</evidence>
<gene>
    <name evidence="1" type="ORF">MTR67_002921</name>
</gene>
<dbReference type="EMBL" id="CP133612">
    <property type="protein sequence ID" value="WMV09536.1"/>
    <property type="molecule type" value="Genomic_DNA"/>
</dbReference>
<keyword evidence="2" id="KW-1185">Reference proteome</keyword>
<proteinExistence type="predicted"/>
<dbReference type="Proteomes" id="UP001234989">
    <property type="component" value="Chromosome 1"/>
</dbReference>
<sequence length="327" mass="36857">VWTGKSIMGPGLLVNGYAQWCMDRYVPYVSWHASQQILCNFCGVGLGGMFLKMVGASGTTPFISSQLWTLVAFAETKSLDLYVCVAHVLFTKGQLSLPSNSRALDCILKWFTSLDSAFVGITSHLRRVSLAEMCDVWGLHNREGSFLCRIERFFLECVRKVHGHVSAWYHFKALWKEKAPEKRSESSASWRACHMKVLCLTIHVQTTPTYQPSVVPDSVVQLVPNFSPPMECSRDISSEEQKMLGWFITLSPPSESVVEVLPWAQTSRVTHVIVHLHVVLISIISDRGFEAFIWSLYDYAFYLLSFSQHLTLVNFLGKCDQNGTMSA</sequence>
<reference evidence="1" key="1">
    <citation type="submission" date="2023-08" db="EMBL/GenBank/DDBJ databases">
        <title>A de novo genome assembly of Solanum verrucosum Schlechtendal, a Mexican diploid species geographically isolated from the other diploid A-genome species in potato relatives.</title>
        <authorList>
            <person name="Hosaka K."/>
        </authorList>
    </citation>
    <scope>NUCLEOTIDE SEQUENCE</scope>
    <source>
        <tissue evidence="1">Young leaves</tissue>
    </source>
</reference>
<organism evidence="1 2">
    <name type="scientific">Solanum verrucosum</name>
    <dbReference type="NCBI Taxonomy" id="315347"/>
    <lineage>
        <taxon>Eukaryota</taxon>
        <taxon>Viridiplantae</taxon>
        <taxon>Streptophyta</taxon>
        <taxon>Embryophyta</taxon>
        <taxon>Tracheophyta</taxon>
        <taxon>Spermatophyta</taxon>
        <taxon>Magnoliopsida</taxon>
        <taxon>eudicotyledons</taxon>
        <taxon>Gunneridae</taxon>
        <taxon>Pentapetalae</taxon>
        <taxon>asterids</taxon>
        <taxon>lamiids</taxon>
        <taxon>Solanales</taxon>
        <taxon>Solanaceae</taxon>
        <taxon>Solanoideae</taxon>
        <taxon>Solaneae</taxon>
        <taxon>Solanum</taxon>
    </lineage>
</organism>